<feature type="transmembrane region" description="Helical" evidence="7">
    <location>
        <begin position="175"/>
        <end position="194"/>
    </location>
</feature>
<feature type="transmembrane region" description="Helical" evidence="7">
    <location>
        <begin position="359"/>
        <end position="376"/>
    </location>
</feature>
<feature type="transmembrane region" description="Helical" evidence="7">
    <location>
        <begin position="90"/>
        <end position="108"/>
    </location>
</feature>
<feature type="transmembrane region" description="Helical" evidence="7">
    <location>
        <begin position="243"/>
        <end position="264"/>
    </location>
</feature>
<evidence type="ECO:0000313" key="11">
    <source>
        <dbReference type="Proteomes" id="UP000230605"/>
    </source>
</evidence>
<feature type="transmembrane region" description="Helical" evidence="7">
    <location>
        <begin position="115"/>
        <end position="134"/>
    </location>
</feature>
<protein>
    <recommendedName>
        <fullName evidence="8">Major facilitator superfamily (MFS) profile domain-containing protein</fullName>
    </recommendedName>
</protein>
<feature type="transmembrane region" description="Helical" evidence="7">
    <location>
        <begin position="315"/>
        <end position="339"/>
    </location>
</feature>
<dbReference type="AlphaFoldDB" id="A0A2G5HDA7"/>
<dbReference type="InterPro" id="IPR036259">
    <property type="entry name" value="MFS_trans_sf"/>
</dbReference>
<evidence type="ECO:0000313" key="9">
    <source>
        <dbReference type="EMBL" id="PIA90530.1"/>
    </source>
</evidence>
<gene>
    <name evidence="9" type="ORF">CB0940_11542</name>
    <name evidence="10" type="ORF">RHO25_013077</name>
</gene>
<evidence type="ECO:0000256" key="7">
    <source>
        <dbReference type="SAM" id="Phobius"/>
    </source>
</evidence>
<dbReference type="Gene3D" id="1.20.1250.20">
    <property type="entry name" value="MFS general substrate transporter like domains"/>
    <property type="match status" value="1"/>
</dbReference>
<keyword evidence="2" id="KW-0813">Transport</keyword>
<evidence type="ECO:0000256" key="4">
    <source>
        <dbReference type="ARBA" id="ARBA00022989"/>
    </source>
</evidence>
<dbReference type="PROSITE" id="PS50850">
    <property type="entry name" value="MFS"/>
    <property type="match status" value="1"/>
</dbReference>
<dbReference type="GO" id="GO:0005886">
    <property type="term" value="C:plasma membrane"/>
    <property type="evidence" value="ECO:0007669"/>
    <property type="project" value="TreeGrafter"/>
</dbReference>
<feature type="transmembrane region" description="Helical" evidence="7">
    <location>
        <begin position="276"/>
        <end position="294"/>
    </location>
</feature>
<dbReference type="Proteomes" id="UP000230605">
    <property type="component" value="Chromosome 9"/>
</dbReference>
<evidence type="ECO:0000256" key="2">
    <source>
        <dbReference type="ARBA" id="ARBA00022448"/>
    </source>
</evidence>
<evidence type="ECO:0000256" key="5">
    <source>
        <dbReference type="ARBA" id="ARBA00023136"/>
    </source>
</evidence>
<accession>A0A2G5HDA7</accession>
<evidence type="ECO:0000259" key="8">
    <source>
        <dbReference type="PROSITE" id="PS50850"/>
    </source>
</evidence>
<feature type="transmembrane region" description="Helical" evidence="7">
    <location>
        <begin position="446"/>
        <end position="468"/>
    </location>
</feature>
<keyword evidence="5 7" id="KW-0472">Membrane</keyword>
<dbReference type="EMBL" id="CP134192">
    <property type="protein sequence ID" value="WPB08411.1"/>
    <property type="molecule type" value="Genomic_DNA"/>
</dbReference>
<dbReference type="EMBL" id="LKMD01000107">
    <property type="protein sequence ID" value="PIA90530.1"/>
    <property type="molecule type" value="Genomic_DNA"/>
</dbReference>
<feature type="transmembrane region" description="Helical" evidence="7">
    <location>
        <begin position="537"/>
        <end position="556"/>
    </location>
</feature>
<keyword evidence="4 7" id="KW-1133">Transmembrane helix</keyword>
<dbReference type="OrthoDB" id="4161376at2759"/>
<feature type="compositionally biased region" description="Basic and acidic residues" evidence="6">
    <location>
        <begin position="18"/>
        <end position="30"/>
    </location>
</feature>
<organism evidence="9 11">
    <name type="scientific">Cercospora beticola</name>
    <name type="common">Sugarbeet leaf spot fungus</name>
    <dbReference type="NCBI Taxonomy" id="122368"/>
    <lineage>
        <taxon>Eukaryota</taxon>
        <taxon>Fungi</taxon>
        <taxon>Dikarya</taxon>
        <taxon>Ascomycota</taxon>
        <taxon>Pezizomycotina</taxon>
        <taxon>Dothideomycetes</taxon>
        <taxon>Dothideomycetidae</taxon>
        <taxon>Mycosphaerellales</taxon>
        <taxon>Mycosphaerellaceae</taxon>
        <taxon>Cercospora</taxon>
    </lineage>
</organism>
<feature type="transmembrane region" description="Helical" evidence="7">
    <location>
        <begin position="140"/>
        <end position="163"/>
    </location>
</feature>
<evidence type="ECO:0000256" key="6">
    <source>
        <dbReference type="SAM" id="MobiDB-lite"/>
    </source>
</evidence>
<comment type="subcellular location">
    <subcellularLocation>
        <location evidence="1">Membrane</location>
        <topology evidence="1">Multi-pass membrane protein</topology>
    </subcellularLocation>
</comment>
<dbReference type="GO" id="GO:0022857">
    <property type="term" value="F:transmembrane transporter activity"/>
    <property type="evidence" value="ECO:0007669"/>
    <property type="project" value="InterPro"/>
</dbReference>
<dbReference type="Proteomes" id="UP001302367">
    <property type="component" value="Chromosome 9"/>
</dbReference>
<name>A0A2G5HDA7_CERBT</name>
<feature type="transmembrane region" description="Helical" evidence="7">
    <location>
        <begin position="413"/>
        <end position="434"/>
    </location>
</feature>
<evidence type="ECO:0000256" key="3">
    <source>
        <dbReference type="ARBA" id="ARBA00022692"/>
    </source>
</evidence>
<dbReference type="PANTHER" id="PTHR23501:SF109">
    <property type="entry name" value="MAJOR FACILITATOR SUPERFAMILY (MFS) PROFILE DOMAIN-CONTAINING PROTEIN-RELATED"/>
    <property type="match status" value="1"/>
</dbReference>
<feature type="transmembrane region" description="Helical" evidence="7">
    <location>
        <begin position="51"/>
        <end position="70"/>
    </location>
</feature>
<dbReference type="PANTHER" id="PTHR23501">
    <property type="entry name" value="MAJOR FACILITATOR SUPERFAMILY"/>
    <property type="match status" value="1"/>
</dbReference>
<dbReference type="InterPro" id="IPR020846">
    <property type="entry name" value="MFS_dom"/>
</dbReference>
<sequence length="572" mass="60982">MATEVSQEKAQGLQQQHEYNDDKSSLEKGPPEGFQTGKDGEDIPWTAKRMIAVLSLCIVYVGSQIILYFTSSALAPISQSLGTTRGNWMLTANTLAVAAICPFVGYITDLMGRRNIALIGTLFLLTSCAVQATANSLAQAVSAQAIGGLGAGMAELVALAGVAEITPARWRGVTLSLVTFSIVPFMPQLLYTILIVRSSTWRYCFLLCGLWNLVGMVGLVFCYKPPPRPNAEGLTKMQILARIDWVGAFLSIVGITLFLVGLQAGGYPHPWTSAPVLGPLIVGAITTFVAFPLWEVYGKHPFPMVPGKIFKGQRVVALAYVIVFIAGMEFYSILGFFPLVLQYVYNTDAITIGVRGLCYPWAILGGACIVSFLMSYTKGHVRTMFFTVAAIMTAFTGALVVSNPNNPGTTITLATLAAFGNGALVVPALTLAFYAAPDEFIGTVGALSLSVRFVGGSIGTSIFFNIFLTRFTRFLPEFVGAAAVQSGVTDEQTIIAIITAYASQVPGAAAAIEGISASTVAATQYASQMAYSEALKMVWYATIPFGVVSCIACAFLPNIRQLMTSKVAVDIH</sequence>
<feature type="transmembrane region" description="Helical" evidence="7">
    <location>
        <begin position="200"/>
        <end position="223"/>
    </location>
</feature>
<feature type="compositionally biased region" description="Polar residues" evidence="6">
    <location>
        <begin position="1"/>
        <end position="17"/>
    </location>
</feature>
<dbReference type="InterPro" id="IPR010573">
    <property type="entry name" value="MFS_Str1/Tri12-like"/>
</dbReference>
<dbReference type="Pfam" id="PF06609">
    <property type="entry name" value="TRI12"/>
    <property type="match status" value="1"/>
</dbReference>
<dbReference type="SUPFAM" id="SSF103473">
    <property type="entry name" value="MFS general substrate transporter"/>
    <property type="match status" value="1"/>
</dbReference>
<keyword evidence="12" id="KW-1185">Reference proteome</keyword>
<reference evidence="9 11" key="1">
    <citation type="submission" date="2015-10" db="EMBL/GenBank/DDBJ databases">
        <title>The cercosporin biosynthetic gene cluster was horizontally transferred to several fungal lineages and shown to be expanded in Cercospora beticola based on microsynteny with recipient genomes.</title>
        <authorList>
            <person name="De Jonge R."/>
            <person name="Ebert M.K."/>
            <person name="Suttle J.C."/>
            <person name="Jurick Ii W.M."/>
            <person name="Secor G.A."/>
            <person name="Thomma B.P."/>
            <person name="Van De Peer Y."/>
            <person name="Bolton M.D."/>
        </authorList>
    </citation>
    <scope>NUCLEOTIDE SEQUENCE [LARGE SCALE GENOMIC DNA]</scope>
    <source>
        <strain evidence="9 11">09-40</strain>
    </source>
</reference>
<evidence type="ECO:0000256" key="1">
    <source>
        <dbReference type="ARBA" id="ARBA00004141"/>
    </source>
</evidence>
<keyword evidence="3 7" id="KW-0812">Transmembrane</keyword>
<reference evidence="10 12" key="2">
    <citation type="submission" date="2023-09" db="EMBL/GenBank/DDBJ databases">
        <title>Complete-Gapless Cercospora beticola genome.</title>
        <authorList>
            <person name="Wyatt N.A."/>
            <person name="Spanner R.E."/>
            <person name="Bolton M.D."/>
        </authorList>
    </citation>
    <scope>NUCLEOTIDE SEQUENCE [LARGE SCALE GENOMIC DNA]</scope>
    <source>
        <strain evidence="10">Cb09-40</strain>
    </source>
</reference>
<feature type="domain" description="Major facilitator superfamily (MFS) profile" evidence="8">
    <location>
        <begin position="50"/>
        <end position="504"/>
    </location>
</feature>
<feature type="region of interest" description="Disordered" evidence="6">
    <location>
        <begin position="1"/>
        <end position="40"/>
    </location>
</feature>
<proteinExistence type="predicted"/>
<evidence type="ECO:0000313" key="12">
    <source>
        <dbReference type="Proteomes" id="UP001302367"/>
    </source>
</evidence>
<feature type="transmembrane region" description="Helical" evidence="7">
    <location>
        <begin position="383"/>
        <end position="401"/>
    </location>
</feature>
<evidence type="ECO:0000313" key="10">
    <source>
        <dbReference type="EMBL" id="WPB08411.1"/>
    </source>
</evidence>